<evidence type="ECO:0000313" key="1">
    <source>
        <dbReference type="EMBL" id="EGY15998.1"/>
    </source>
</evidence>
<reference evidence="2" key="2">
    <citation type="journal article" date="2011" name="PLoS Pathog.">
        <title>Comparative genomics yields insights into niche adaptation of plant vascular wilt pathogens.</title>
        <authorList>
            <person name="Klosterman S.J."/>
            <person name="Subbarao K.V."/>
            <person name="Kang S."/>
            <person name="Veronese P."/>
            <person name="Gold S.E."/>
            <person name="Thomma B.P.H.J."/>
            <person name="Chen Z."/>
            <person name="Henrissat B."/>
            <person name="Lee Y.-H."/>
            <person name="Park J."/>
            <person name="Garcia-Pedrajas M.D."/>
            <person name="Barbara D.J."/>
            <person name="Anchieta A."/>
            <person name="de Jonge R."/>
            <person name="Santhanam P."/>
            <person name="Maruthachalam K."/>
            <person name="Atallah Z."/>
            <person name="Amyotte S.G."/>
            <person name="Paz Z."/>
            <person name="Inderbitzin P."/>
            <person name="Hayes R.J."/>
            <person name="Heiman D.I."/>
            <person name="Young S."/>
            <person name="Zeng Q."/>
            <person name="Engels R."/>
            <person name="Galagan J."/>
            <person name="Cuomo C.A."/>
            <person name="Dobinson K.F."/>
            <person name="Ma L.-J."/>
        </authorList>
    </citation>
    <scope>NUCLEOTIDE SEQUENCE [LARGE SCALE GENOMIC DNA]</scope>
    <source>
        <strain evidence="2">VdLs.17 / ATCC MYA-4575 / FGSC 10137</strain>
    </source>
</reference>
<dbReference type="InParanoid" id="G2X9W7"/>
<name>G2X9W7_VERDV</name>
<dbReference type="KEGG" id="vda:VDAG_07162"/>
<gene>
    <name evidence="1" type="ORF">VDAG_07162</name>
</gene>
<protein>
    <submittedName>
        <fullName evidence="1">Uncharacterized protein</fullName>
    </submittedName>
</protein>
<dbReference type="EMBL" id="DS572709">
    <property type="protein sequence ID" value="EGY15998.1"/>
    <property type="molecule type" value="Genomic_DNA"/>
</dbReference>
<dbReference type="GeneID" id="20708625"/>
<dbReference type="AlphaFoldDB" id="G2X9W7"/>
<accession>G2X9W7</accession>
<dbReference type="Proteomes" id="UP000001611">
    <property type="component" value="Unassembled WGS sequence"/>
</dbReference>
<proteinExistence type="predicted"/>
<dbReference type="RefSeq" id="XP_009654362.1">
    <property type="nucleotide sequence ID" value="XM_009656067.1"/>
</dbReference>
<dbReference type="HOGENOM" id="CLU_2185988_0_0_1"/>
<evidence type="ECO:0000313" key="2">
    <source>
        <dbReference type="Proteomes" id="UP000001611"/>
    </source>
</evidence>
<keyword evidence="2" id="KW-1185">Reference proteome</keyword>
<reference evidence="1 2" key="1">
    <citation type="submission" date="2008-03" db="EMBL/GenBank/DDBJ databases">
        <title>The Genome Sequence of Verticillium dahliae VdLs.17.</title>
        <authorList>
            <consortium name="The Broad Institute Genome Sequencing Platform"/>
            <person name="Ma L.-J.J."/>
            <person name="Klosterman S.J."/>
            <person name="Subbarao K."/>
            <person name="Dobinson K."/>
            <person name="Veronese P."/>
            <person name="Kang S."/>
            <person name="Gold S.E."/>
            <person name="Young S."/>
            <person name="Jaffe D."/>
            <person name="Gnerre S."/>
            <person name="Berlin A."/>
            <person name="Heiman D."/>
            <person name="Hepburn T."/>
            <person name="Sykes S."/>
            <person name="Alvarado L."/>
            <person name="Kodira C.D."/>
            <person name="Lander E."/>
            <person name="Galagan J."/>
            <person name="Nusbaum C."/>
            <person name="Birren B."/>
        </authorList>
    </citation>
    <scope>NUCLEOTIDE SEQUENCE [LARGE SCALE GENOMIC DNA]</scope>
    <source>
        <strain evidence="2">VdLs.17 / ATCC MYA-4575 / FGSC 10137</strain>
    </source>
</reference>
<sequence length="109" mass="12139">MNHVHLDPPRQLGRCFVLVMGRVLHRDDRAMSTTRRLEVVGVLRRPKGPLAPSHPLGCERERFAALIATVRRRVHGISNAGHGFSNSPAAPDSLSDTCFAIFVLAVYWE</sequence>
<organism evidence="1 2">
    <name type="scientific">Verticillium dahliae (strain VdLs.17 / ATCC MYA-4575 / FGSC 10137)</name>
    <name type="common">Verticillium wilt</name>
    <dbReference type="NCBI Taxonomy" id="498257"/>
    <lineage>
        <taxon>Eukaryota</taxon>
        <taxon>Fungi</taxon>
        <taxon>Dikarya</taxon>
        <taxon>Ascomycota</taxon>
        <taxon>Pezizomycotina</taxon>
        <taxon>Sordariomycetes</taxon>
        <taxon>Hypocreomycetidae</taxon>
        <taxon>Glomerellales</taxon>
        <taxon>Plectosphaerellaceae</taxon>
        <taxon>Verticillium</taxon>
    </lineage>
</organism>